<dbReference type="PANTHER" id="PTHR33164:SF43">
    <property type="entry name" value="HTH-TYPE TRANSCRIPTIONAL REPRESSOR YETL"/>
    <property type="match status" value="1"/>
</dbReference>
<dbReference type="InterPro" id="IPR036388">
    <property type="entry name" value="WH-like_DNA-bd_sf"/>
</dbReference>
<keyword evidence="2" id="KW-1185">Reference proteome</keyword>
<protein>
    <submittedName>
        <fullName evidence="1">MarR family protein</fullName>
    </submittedName>
</protein>
<dbReference type="PANTHER" id="PTHR33164">
    <property type="entry name" value="TRANSCRIPTIONAL REGULATOR, MARR FAMILY"/>
    <property type="match status" value="1"/>
</dbReference>
<dbReference type="InterPro" id="IPR039422">
    <property type="entry name" value="MarR/SlyA-like"/>
</dbReference>
<gene>
    <name evidence="1" type="ORF">SAMN05421630_101313</name>
</gene>
<dbReference type="GO" id="GO:0006950">
    <property type="term" value="P:response to stress"/>
    <property type="evidence" value="ECO:0007669"/>
    <property type="project" value="TreeGrafter"/>
</dbReference>
<reference evidence="1 2" key="1">
    <citation type="submission" date="2016-10" db="EMBL/GenBank/DDBJ databases">
        <authorList>
            <person name="de Groot N.N."/>
        </authorList>
    </citation>
    <scope>NUCLEOTIDE SEQUENCE [LARGE SCALE GENOMIC DNA]</scope>
    <source>
        <strain evidence="1 2">CGMCC 4.5506</strain>
    </source>
</reference>
<dbReference type="Pfam" id="PF12802">
    <property type="entry name" value="MarR_2"/>
    <property type="match status" value="1"/>
</dbReference>
<proteinExistence type="predicted"/>
<dbReference type="Proteomes" id="UP000199494">
    <property type="component" value="Unassembled WGS sequence"/>
</dbReference>
<dbReference type="Gene3D" id="1.10.10.10">
    <property type="entry name" value="Winged helix-like DNA-binding domain superfamily/Winged helix DNA-binding domain"/>
    <property type="match status" value="1"/>
</dbReference>
<organism evidence="1 2">
    <name type="scientific">Prauserella marina</name>
    <dbReference type="NCBI Taxonomy" id="530584"/>
    <lineage>
        <taxon>Bacteria</taxon>
        <taxon>Bacillati</taxon>
        <taxon>Actinomycetota</taxon>
        <taxon>Actinomycetes</taxon>
        <taxon>Pseudonocardiales</taxon>
        <taxon>Pseudonocardiaceae</taxon>
        <taxon>Prauserella</taxon>
    </lineage>
</organism>
<dbReference type="GO" id="GO:0003700">
    <property type="term" value="F:DNA-binding transcription factor activity"/>
    <property type="evidence" value="ECO:0007669"/>
    <property type="project" value="InterPro"/>
</dbReference>
<dbReference type="AlphaFoldDB" id="A0A222VMV0"/>
<dbReference type="EMBL" id="FMZE01000001">
    <property type="protein sequence ID" value="SDC07107.1"/>
    <property type="molecule type" value="Genomic_DNA"/>
</dbReference>
<name>A0A222VMV0_9PSEU</name>
<evidence type="ECO:0000313" key="2">
    <source>
        <dbReference type="Proteomes" id="UP000199494"/>
    </source>
</evidence>
<dbReference type="InterPro" id="IPR011991">
    <property type="entry name" value="ArsR-like_HTH"/>
</dbReference>
<dbReference type="InterPro" id="IPR000835">
    <property type="entry name" value="HTH_MarR-typ"/>
</dbReference>
<dbReference type="SUPFAM" id="SSF46785">
    <property type="entry name" value="Winged helix' DNA-binding domain"/>
    <property type="match status" value="1"/>
</dbReference>
<dbReference type="InterPro" id="IPR036390">
    <property type="entry name" value="WH_DNA-bd_sf"/>
</dbReference>
<sequence length="178" mass="19968">MSSTGPLSSREAHDADPTEYSHWRPLRILLKAMDDDIARLYAERGAANIRPRFTKPLIRLSRRGPMTIRELAEALELTHSAMSQTVAALRKEGFVTTEPGPDARTRAVVLTERAERIIPFLEAEWLATEAAVAELESEVPYSLSQVVADLTSALERKPFRERIEDRISDMDLPVDPST</sequence>
<dbReference type="STRING" id="530584.SAMN05421630_101313"/>
<dbReference type="SMART" id="SM00347">
    <property type="entry name" value="HTH_MARR"/>
    <property type="match status" value="1"/>
</dbReference>
<dbReference type="CDD" id="cd00090">
    <property type="entry name" value="HTH_ARSR"/>
    <property type="match status" value="1"/>
</dbReference>
<dbReference type="KEGG" id="pmad:BAY61_09760"/>
<accession>A0A222VMV0</accession>
<evidence type="ECO:0000313" key="1">
    <source>
        <dbReference type="EMBL" id="SDC07107.1"/>
    </source>
</evidence>